<accession>A0ABW8V1Z9</accession>
<feature type="signal peptide" evidence="2">
    <location>
        <begin position="1"/>
        <end position="21"/>
    </location>
</feature>
<feature type="chain" id="PRO_5046284215" description="PepSY domain-containing protein" evidence="2">
    <location>
        <begin position="22"/>
        <end position="150"/>
    </location>
</feature>
<evidence type="ECO:0008006" key="5">
    <source>
        <dbReference type="Google" id="ProtNLM"/>
    </source>
</evidence>
<reference evidence="3 4" key="1">
    <citation type="submission" date="2024-08" db="EMBL/GenBank/DDBJ databases">
        <title>Tateyamaria sp. nov., isolated from marine algae.</title>
        <authorList>
            <person name="Choi B.J."/>
            <person name="Kim J.M."/>
            <person name="Lee J.K."/>
            <person name="Choi D.G."/>
            <person name="Bayburt H."/>
            <person name="Baek J.H."/>
            <person name="Han D.M."/>
            <person name="Jeon C.O."/>
        </authorList>
    </citation>
    <scope>NUCLEOTIDE SEQUENCE [LARGE SCALE GENOMIC DNA]</scope>
    <source>
        <strain evidence="3 4">KMU-156</strain>
    </source>
</reference>
<evidence type="ECO:0000256" key="1">
    <source>
        <dbReference type="SAM" id="MobiDB-lite"/>
    </source>
</evidence>
<keyword evidence="4" id="KW-1185">Reference proteome</keyword>
<keyword evidence="2" id="KW-0732">Signal</keyword>
<evidence type="ECO:0000313" key="4">
    <source>
        <dbReference type="Proteomes" id="UP001627408"/>
    </source>
</evidence>
<dbReference type="EMBL" id="JBHDIY010000002">
    <property type="protein sequence ID" value="MFL4472196.1"/>
    <property type="molecule type" value="Genomic_DNA"/>
</dbReference>
<gene>
    <name evidence="3" type="ORF">ACERZ8_20775</name>
</gene>
<feature type="region of interest" description="Disordered" evidence="1">
    <location>
        <begin position="77"/>
        <end position="150"/>
    </location>
</feature>
<evidence type="ECO:0000313" key="3">
    <source>
        <dbReference type="EMBL" id="MFL4472196.1"/>
    </source>
</evidence>
<proteinExistence type="predicted"/>
<sequence length="150" mass="16335">MMRNWLIPCLLSVVLSGPALSGPIEDSVVRQLSEQGFSRIEVSRTWLGRSRIVSRRGDLVREIILNPLTGEILRDYWRSQHGGDGPTLFNPPAGQAGGGGEDDDDYDDDDYRDDDDDDDDDDEDDGDDDNDNSGRGSGNSGGDGDDGDDD</sequence>
<comment type="caution">
    <text evidence="3">The sequence shown here is derived from an EMBL/GenBank/DDBJ whole genome shotgun (WGS) entry which is preliminary data.</text>
</comment>
<evidence type="ECO:0000256" key="2">
    <source>
        <dbReference type="SAM" id="SignalP"/>
    </source>
</evidence>
<feature type="compositionally biased region" description="Acidic residues" evidence="1">
    <location>
        <begin position="100"/>
        <end position="131"/>
    </location>
</feature>
<dbReference type="RefSeq" id="WP_407594100.1">
    <property type="nucleotide sequence ID" value="NZ_JBHDIY010000002.1"/>
</dbReference>
<dbReference type="Proteomes" id="UP001627408">
    <property type="component" value="Unassembled WGS sequence"/>
</dbReference>
<name>A0ABW8V1Z9_9RHOB</name>
<protein>
    <recommendedName>
        <fullName evidence="5">PepSY domain-containing protein</fullName>
    </recommendedName>
</protein>
<organism evidence="3 4">
    <name type="scientific">Tateyamaria armeniaca</name>
    <dbReference type="NCBI Taxonomy" id="2518930"/>
    <lineage>
        <taxon>Bacteria</taxon>
        <taxon>Pseudomonadati</taxon>
        <taxon>Pseudomonadota</taxon>
        <taxon>Alphaproteobacteria</taxon>
        <taxon>Rhodobacterales</taxon>
        <taxon>Roseobacteraceae</taxon>
        <taxon>Tateyamaria</taxon>
    </lineage>
</organism>